<dbReference type="GO" id="GO:0008270">
    <property type="term" value="F:zinc ion binding"/>
    <property type="evidence" value="ECO:0007669"/>
    <property type="project" value="UniProtKB-KW"/>
</dbReference>
<dbReference type="InterPro" id="IPR001841">
    <property type="entry name" value="Znf_RING"/>
</dbReference>
<evidence type="ECO:0000313" key="12">
    <source>
        <dbReference type="EMBL" id="KDR78118.1"/>
    </source>
</evidence>
<gene>
    <name evidence="12" type="ORF">GALMADRAFT_266649</name>
</gene>
<reference evidence="13" key="1">
    <citation type="journal article" date="2014" name="Proc. Natl. Acad. Sci. U.S.A.">
        <title>Extensive sampling of basidiomycete genomes demonstrates inadequacy of the white-rot/brown-rot paradigm for wood decay fungi.</title>
        <authorList>
            <person name="Riley R."/>
            <person name="Salamov A.A."/>
            <person name="Brown D.W."/>
            <person name="Nagy L.G."/>
            <person name="Floudas D."/>
            <person name="Held B.W."/>
            <person name="Levasseur A."/>
            <person name="Lombard V."/>
            <person name="Morin E."/>
            <person name="Otillar R."/>
            <person name="Lindquist E.A."/>
            <person name="Sun H."/>
            <person name="LaButti K.M."/>
            <person name="Schmutz J."/>
            <person name="Jabbour D."/>
            <person name="Luo H."/>
            <person name="Baker S.E."/>
            <person name="Pisabarro A.G."/>
            <person name="Walton J.D."/>
            <person name="Blanchette R.A."/>
            <person name="Henrissat B."/>
            <person name="Martin F."/>
            <person name="Cullen D."/>
            <person name="Hibbett D.S."/>
            <person name="Grigoriev I.V."/>
        </authorList>
    </citation>
    <scope>NUCLEOTIDE SEQUENCE [LARGE SCALE GENOMIC DNA]</scope>
    <source>
        <strain evidence="13">CBS 339.88</strain>
    </source>
</reference>
<dbReference type="Gene3D" id="1.20.120.1750">
    <property type="match status" value="1"/>
</dbReference>
<name>A0A067TGK9_GALM3</name>
<dbReference type="SUPFAM" id="SSF57850">
    <property type="entry name" value="RING/U-box"/>
    <property type="match status" value="2"/>
</dbReference>
<evidence type="ECO:0000313" key="13">
    <source>
        <dbReference type="Proteomes" id="UP000027222"/>
    </source>
</evidence>
<dbReference type="CDD" id="cd22584">
    <property type="entry name" value="Rcat_RBR_unk"/>
    <property type="match status" value="1"/>
</dbReference>
<dbReference type="AlphaFoldDB" id="A0A067TGK9"/>
<keyword evidence="7" id="KW-0833">Ubl conjugation pathway</keyword>
<accession>A0A067TGK9</accession>
<keyword evidence="3" id="KW-0808">Transferase</keyword>
<dbReference type="InterPro" id="IPR002867">
    <property type="entry name" value="IBR_dom"/>
</dbReference>
<dbReference type="Gene3D" id="3.30.40.10">
    <property type="entry name" value="Zinc/RING finger domain, C3HC4 (zinc finger)"/>
    <property type="match status" value="1"/>
</dbReference>
<organism evidence="12 13">
    <name type="scientific">Galerina marginata (strain CBS 339.88)</name>
    <dbReference type="NCBI Taxonomy" id="685588"/>
    <lineage>
        <taxon>Eukaryota</taxon>
        <taxon>Fungi</taxon>
        <taxon>Dikarya</taxon>
        <taxon>Basidiomycota</taxon>
        <taxon>Agaricomycotina</taxon>
        <taxon>Agaricomycetes</taxon>
        <taxon>Agaricomycetidae</taxon>
        <taxon>Agaricales</taxon>
        <taxon>Agaricineae</taxon>
        <taxon>Strophariaceae</taxon>
        <taxon>Galerina</taxon>
    </lineage>
</organism>
<dbReference type="GO" id="GO:0016567">
    <property type="term" value="P:protein ubiquitination"/>
    <property type="evidence" value="ECO:0007669"/>
    <property type="project" value="InterPro"/>
</dbReference>
<dbReference type="SMART" id="SM00647">
    <property type="entry name" value="IBR"/>
    <property type="match status" value="2"/>
</dbReference>
<evidence type="ECO:0000256" key="1">
    <source>
        <dbReference type="ARBA" id="ARBA00001798"/>
    </source>
</evidence>
<dbReference type="EMBL" id="KL142375">
    <property type="protein sequence ID" value="KDR78118.1"/>
    <property type="molecule type" value="Genomic_DNA"/>
</dbReference>
<evidence type="ECO:0000256" key="8">
    <source>
        <dbReference type="ARBA" id="ARBA00022833"/>
    </source>
</evidence>
<dbReference type="Pfam" id="PF22191">
    <property type="entry name" value="IBR_1"/>
    <property type="match status" value="1"/>
</dbReference>
<dbReference type="InterPro" id="IPR013083">
    <property type="entry name" value="Znf_RING/FYVE/PHD"/>
</dbReference>
<sequence length="440" mass="48916">MSSISPPRAPSTVHDCGLFIQDGLDIDTAALIAQLALEDLEEVFQGRKGKSRADSPLSDEECAFQVQYEHYKQLLAIAEDAKLARSIGDAVAADAAFLEASITAEAAAEADRRAAEMLSRGEILPAPNATQARLEDPTFIMHPEPPTIVAGPSVNRNRSVDCTICNDRIRYTNSLQTPCNHYYCRDCVTSLIEAFTKDESLFPLRCCQEPIPISDVIPFISLNLRKLFETKQTEFSVLSKDRIYCVSPTCSKFLGSSVGITGWSIICPQCSTSTCPRCKQASHEGEDCVVNAATVELRALARREGWQTCPGCHILVELNVGCYHMTCRCRAQFCYLCAVPWKNCQCPQWEEARLVAAAQQRVENEIGARAVRNAVPEVLAEQIRHVAENLRVNHHCERHTWRYRPGGGRCEECNFNLAQYLLICTGCSILACVRCSRNRF</sequence>
<proteinExistence type="predicted"/>
<evidence type="ECO:0000256" key="6">
    <source>
        <dbReference type="ARBA" id="ARBA00022771"/>
    </source>
</evidence>
<dbReference type="InterPro" id="IPR017907">
    <property type="entry name" value="Znf_RING_CS"/>
</dbReference>
<evidence type="ECO:0000259" key="11">
    <source>
        <dbReference type="PROSITE" id="PS51873"/>
    </source>
</evidence>
<evidence type="ECO:0000256" key="5">
    <source>
        <dbReference type="ARBA" id="ARBA00022737"/>
    </source>
</evidence>
<dbReference type="GO" id="GO:0061630">
    <property type="term" value="F:ubiquitin protein ligase activity"/>
    <property type="evidence" value="ECO:0007669"/>
    <property type="project" value="UniProtKB-EC"/>
</dbReference>
<dbReference type="InterPro" id="IPR044066">
    <property type="entry name" value="TRIAD_supradom"/>
</dbReference>
<feature type="domain" description="RING-type" evidence="10">
    <location>
        <begin position="162"/>
        <end position="206"/>
    </location>
</feature>
<feature type="domain" description="RING-type" evidence="11">
    <location>
        <begin position="158"/>
        <end position="350"/>
    </location>
</feature>
<keyword evidence="5" id="KW-0677">Repeat</keyword>
<dbReference type="EC" id="2.3.2.31" evidence="2"/>
<evidence type="ECO:0000256" key="3">
    <source>
        <dbReference type="ARBA" id="ARBA00022679"/>
    </source>
</evidence>
<evidence type="ECO:0000256" key="9">
    <source>
        <dbReference type="PROSITE-ProRule" id="PRU00175"/>
    </source>
</evidence>
<keyword evidence="8" id="KW-0862">Zinc</keyword>
<dbReference type="InterPro" id="IPR031127">
    <property type="entry name" value="E3_UB_ligase_RBR"/>
</dbReference>
<evidence type="ECO:0000256" key="2">
    <source>
        <dbReference type="ARBA" id="ARBA00012251"/>
    </source>
</evidence>
<dbReference type="CDD" id="cd20335">
    <property type="entry name" value="BRcat_RBR"/>
    <property type="match status" value="1"/>
</dbReference>
<keyword evidence="6 9" id="KW-0863">Zinc-finger</keyword>
<dbReference type="OrthoDB" id="9977870at2759"/>
<dbReference type="HOGENOM" id="CLU_022048_7_7_1"/>
<evidence type="ECO:0000256" key="4">
    <source>
        <dbReference type="ARBA" id="ARBA00022723"/>
    </source>
</evidence>
<dbReference type="Pfam" id="PF01485">
    <property type="entry name" value="IBR"/>
    <property type="match status" value="1"/>
</dbReference>
<dbReference type="PROSITE" id="PS50089">
    <property type="entry name" value="ZF_RING_2"/>
    <property type="match status" value="1"/>
</dbReference>
<dbReference type="PROSITE" id="PS51873">
    <property type="entry name" value="TRIAD"/>
    <property type="match status" value="1"/>
</dbReference>
<dbReference type="STRING" id="685588.A0A067TGK9"/>
<keyword evidence="13" id="KW-1185">Reference proteome</keyword>
<comment type="catalytic activity">
    <reaction evidence="1">
        <text>[E2 ubiquitin-conjugating enzyme]-S-ubiquitinyl-L-cysteine + [acceptor protein]-L-lysine = [E2 ubiquitin-conjugating enzyme]-L-cysteine + [acceptor protein]-N(6)-ubiquitinyl-L-lysine.</text>
        <dbReference type="EC" id="2.3.2.31"/>
    </reaction>
</comment>
<protein>
    <recommendedName>
        <fullName evidence="2">RBR-type E3 ubiquitin transferase</fullName>
        <ecNumber evidence="2">2.3.2.31</ecNumber>
    </recommendedName>
</protein>
<dbReference type="PANTHER" id="PTHR11685">
    <property type="entry name" value="RBR FAMILY RING FINGER AND IBR DOMAIN-CONTAINING"/>
    <property type="match status" value="1"/>
</dbReference>
<dbReference type="Proteomes" id="UP000027222">
    <property type="component" value="Unassembled WGS sequence"/>
</dbReference>
<evidence type="ECO:0000256" key="7">
    <source>
        <dbReference type="ARBA" id="ARBA00022786"/>
    </source>
</evidence>
<keyword evidence="4" id="KW-0479">Metal-binding</keyword>
<dbReference type="PROSITE" id="PS00518">
    <property type="entry name" value="ZF_RING_1"/>
    <property type="match status" value="1"/>
</dbReference>
<evidence type="ECO:0000259" key="10">
    <source>
        <dbReference type="PROSITE" id="PS50089"/>
    </source>
</evidence>